<name>A0A4S4NRA5_9BACT</name>
<dbReference type="OrthoDB" id="1491128at2"/>
<protein>
    <submittedName>
        <fullName evidence="4">DUF4249 family protein</fullName>
    </submittedName>
</protein>
<keyword evidence="1" id="KW-0808">Transferase</keyword>
<dbReference type="PROSITE" id="PS50926">
    <property type="entry name" value="TRAM"/>
    <property type="match status" value="1"/>
</dbReference>
<feature type="compositionally biased region" description="Basic and acidic residues" evidence="2">
    <location>
        <begin position="303"/>
        <end position="313"/>
    </location>
</feature>
<evidence type="ECO:0000259" key="3">
    <source>
        <dbReference type="PROSITE" id="PS50926"/>
    </source>
</evidence>
<reference evidence="4 5" key="1">
    <citation type="submission" date="2019-04" db="EMBL/GenBank/DDBJ databases">
        <title>Lewinella litorea sp. nov., isolated from a marine sand.</title>
        <authorList>
            <person name="Yoon J.-H."/>
        </authorList>
    </citation>
    <scope>NUCLEOTIDE SEQUENCE [LARGE SCALE GENOMIC DNA]</scope>
    <source>
        <strain evidence="4 5">HSMS-39</strain>
    </source>
</reference>
<dbReference type="EMBL" id="SRSF01000001">
    <property type="protein sequence ID" value="THH41717.1"/>
    <property type="molecule type" value="Genomic_DNA"/>
</dbReference>
<dbReference type="InterPro" id="IPR002792">
    <property type="entry name" value="TRAM_dom"/>
</dbReference>
<feature type="domain" description="TRAM" evidence="3">
    <location>
        <begin position="66"/>
        <end position="147"/>
    </location>
</feature>
<dbReference type="AlphaFoldDB" id="A0A4S4NRA5"/>
<evidence type="ECO:0000313" key="4">
    <source>
        <dbReference type="EMBL" id="THH41717.1"/>
    </source>
</evidence>
<dbReference type="Proteomes" id="UP000308528">
    <property type="component" value="Unassembled WGS sequence"/>
</dbReference>
<evidence type="ECO:0000256" key="2">
    <source>
        <dbReference type="SAM" id="MobiDB-lite"/>
    </source>
</evidence>
<comment type="caution">
    <text evidence="4">The sequence shown here is derived from an EMBL/GenBank/DDBJ whole genome shotgun (WGS) entry which is preliminary data.</text>
</comment>
<proteinExistence type="predicted"/>
<feature type="region of interest" description="Disordered" evidence="2">
    <location>
        <begin position="282"/>
        <end position="313"/>
    </location>
</feature>
<keyword evidence="5" id="KW-1185">Reference proteome</keyword>
<evidence type="ECO:0000313" key="5">
    <source>
        <dbReference type="Proteomes" id="UP000308528"/>
    </source>
</evidence>
<dbReference type="RefSeq" id="WP_136456560.1">
    <property type="nucleotide sequence ID" value="NZ_SRSF01000001.1"/>
</dbReference>
<organism evidence="4 5">
    <name type="scientific">Neolewinella litorea</name>
    <dbReference type="NCBI Taxonomy" id="2562452"/>
    <lineage>
        <taxon>Bacteria</taxon>
        <taxon>Pseudomonadati</taxon>
        <taxon>Bacteroidota</taxon>
        <taxon>Saprospiria</taxon>
        <taxon>Saprospirales</taxon>
        <taxon>Lewinellaceae</taxon>
        <taxon>Neolewinella</taxon>
    </lineage>
</organism>
<sequence>MPWILSLLPLLFLLSCRDDFNLQGEFRDIPVIYGYLDAAEPVHYLRVERAIAGQQDTGAQPGDPEQLYYGAGEATVLLTNLNSQVTVELERIDGATIGILREEGPFAALPNILYRVDDAAVRLRPGDEVEVRVQRAEATDAVASTRMLEPVEILRPSTMARIDDYRRPLLVTWNAPAGAAVYAVQLIFDVQEIYSADPARDRTVSLTYTANAAYRPDGAERNGDQVSFAVDNEAIFRFLGQSLAPAESVTRRLTEFAVRVAAAGPEVGTLLKLADANTGLTGAQPRPRYSNVSGGEGLVTSRSTDRRTGIRLDEGSLDSLRDGRYTGQLGFR</sequence>
<evidence type="ECO:0000256" key="1">
    <source>
        <dbReference type="ARBA" id="ARBA00022679"/>
    </source>
</evidence>
<accession>A0A4S4NRA5</accession>
<gene>
    <name evidence="4" type="ORF">E4021_03730</name>
</gene>
<dbReference type="GO" id="GO:0016740">
    <property type="term" value="F:transferase activity"/>
    <property type="evidence" value="ECO:0007669"/>
    <property type="project" value="UniProtKB-KW"/>
</dbReference>